<dbReference type="InterPro" id="IPR052164">
    <property type="entry name" value="Anthracycline_SecMetBiosynth"/>
</dbReference>
<evidence type="ECO:0000259" key="2">
    <source>
        <dbReference type="PROSITE" id="PS51819"/>
    </source>
</evidence>
<dbReference type="Proteomes" id="UP000596049">
    <property type="component" value="Chromosome"/>
</dbReference>
<name>A0ABX7AP48_9BACI</name>
<dbReference type="InterPro" id="IPR037523">
    <property type="entry name" value="VOC_core"/>
</dbReference>
<dbReference type="PANTHER" id="PTHR33993">
    <property type="entry name" value="GLYOXALASE-RELATED"/>
    <property type="match status" value="1"/>
</dbReference>
<evidence type="ECO:0000313" key="4">
    <source>
        <dbReference type="Proteomes" id="UP000596049"/>
    </source>
</evidence>
<dbReference type="InterPro" id="IPR029068">
    <property type="entry name" value="Glyas_Bleomycin-R_OHBP_Dase"/>
</dbReference>
<protein>
    <submittedName>
        <fullName evidence="3">VOC family protein</fullName>
    </submittedName>
</protein>
<dbReference type="SUPFAM" id="SSF54593">
    <property type="entry name" value="Glyoxalase/Bleomycin resistance protein/Dihydroxybiphenyl dioxygenase"/>
    <property type="match status" value="1"/>
</dbReference>
<dbReference type="PROSITE" id="PS51819">
    <property type="entry name" value="VOC"/>
    <property type="match status" value="1"/>
</dbReference>
<sequence>METNVIQKIGQIGVPVKNVENAIEFYKEVLGLSLLFSTERMAFFECNGQRLLLSLPEKNEFANSSSVIYFQVEDIKKTFEELLEKGVSFIDQPHVVAKMGNTETWMAFFKDTEGNTHALMSEVQI</sequence>
<dbReference type="PROSITE" id="PS00934">
    <property type="entry name" value="GLYOXALASE_I_1"/>
    <property type="match status" value="1"/>
</dbReference>
<dbReference type="InterPro" id="IPR004360">
    <property type="entry name" value="Glyas_Fos-R_dOase_dom"/>
</dbReference>
<organism evidence="3 4">
    <name type="scientific">Lysinibacillus agricola</name>
    <dbReference type="NCBI Taxonomy" id="2590012"/>
    <lineage>
        <taxon>Bacteria</taxon>
        <taxon>Bacillati</taxon>
        <taxon>Bacillota</taxon>
        <taxon>Bacilli</taxon>
        <taxon>Bacillales</taxon>
        <taxon>Bacillaceae</taxon>
        <taxon>Lysinibacillus</taxon>
    </lineage>
</organism>
<gene>
    <name evidence="3" type="ORF">FJQ98_17665</name>
</gene>
<dbReference type="PANTHER" id="PTHR33993:SF2">
    <property type="entry name" value="VOC DOMAIN-CONTAINING PROTEIN"/>
    <property type="match status" value="1"/>
</dbReference>
<reference evidence="3 4" key="1">
    <citation type="submission" date="2020-01" db="EMBL/GenBank/DDBJ databases">
        <authorList>
            <person name="Liu G."/>
            <person name="Liu B."/>
        </authorList>
    </citation>
    <scope>NUCLEOTIDE SEQUENCE [LARGE SCALE GENOMIC DNA]</scope>
    <source>
        <strain evidence="3 4">FJAT-51161</strain>
    </source>
</reference>
<dbReference type="RefSeq" id="WP_053594933.1">
    <property type="nucleotide sequence ID" value="NZ_CP067341.1"/>
</dbReference>
<dbReference type="InterPro" id="IPR018146">
    <property type="entry name" value="Glyoxalase_1_CS"/>
</dbReference>
<dbReference type="EMBL" id="CP067341">
    <property type="protein sequence ID" value="QQP11057.1"/>
    <property type="molecule type" value="Genomic_DNA"/>
</dbReference>
<proteinExistence type="predicted"/>
<evidence type="ECO:0000256" key="1">
    <source>
        <dbReference type="ARBA" id="ARBA00022723"/>
    </source>
</evidence>
<keyword evidence="4" id="KW-1185">Reference proteome</keyword>
<dbReference type="Pfam" id="PF00903">
    <property type="entry name" value="Glyoxalase"/>
    <property type="match status" value="1"/>
</dbReference>
<keyword evidence="1" id="KW-0479">Metal-binding</keyword>
<dbReference type="Gene3D" id="3.10.180.10">
    <property type="entry name" value="2,3-Dihydroxybiphenyl 1,2-Dioxygenase, domain 1"/>
    <property type="match status" value="1"/>
</dbReference>
<accession>A0ABX7AP48</accession>
<evidence type="ECO:0000313" key="3">
    <source>
        <dbReference type="EMBL" id="QQP11057.1"/>
    </source>
</evidence>
<feature type="domain" description="VOC" evidence="2">
    <location>
        <begin position="8"/>
        <end position="122"/>
    </location>
</feature>